<evidence type="ECO:0000313" key="5">
    <source>
        <dbReference type="EMBL" id="WML85557.1"/>
    </source>
</evidence>
<proteinExistence type="predicted"/>
<sequence>MFMVAQWMLWEARCHVDRLWHRCRQGQVGCSSPDVPAFTVSPPLRRALGYYAVC</sequence>
<dbReference type="EMBL" id="CP133217">
    <property type="protein sequence ID" value="WML85856.1"/>
    <property type="molecule type" value="Genomic_DNA"/>
</dbReference>
<dbReference type="EMBL" id="CP133217">
    <property type="protein sequence ID" value="WML87674.1"/>
    <property type="molecule type" value="Genomic_DNA"/>
</dbReference>
<evidence type="ECO:0000313" key="1">
    <source>
        <dbReference type="EMBL" id="WML85068.1"/>
    </source>
</evidence>
<evidence type="ECO:0000313" key="14">
    <source>
        <dbReference type="EMBL" id="WML88323.1"/>
    </source>
</evidence>
<dbReference type="EMBL" id="CP133217">
    <property type="protein sequence ID" value="WML86294.1"/>
    <property type="molecule type" value="Genomic_DNA"/>
</dbReference>
<dbReference type="RefSeq" id="WP_308871621.1">
    <property type="nucleotide sequence ID" value="NZ_CP133197.1"/>
</dbReference>
<organism evidence="10">
    <name type="scientific">Thiothrix subterranea</name>
    <dbReference type="NCBI Taxonomy" id="2735563"/>
    <lineage>
        <taxon>Bacteria</taxon>
        <taxon>Pseudomonadati</taxon>
        <taxon>Pseudomonadota</taxon>
        <taxon>Gammaproteobacteria</taxon>
        <taxon>Thiotrichales</taxon>
        <taxon>Thiotrichaceae</taxon>
        <taxon>Thiothrix</taxon>
    </lineage>
</organism>
<evidence type="ECO:0000313" key="3">
    <source>
        <dbReference type="EMBL" id="WML85136.1"/>
    </source>
</evidence>
<protein>
    <submittedName>
        <fullName evidence="10">Uncharacterized protein</fullName>
    </submittedName>
</protein>
<gene>
    <name evidence="11" type="ORF">RCG00_01670</name>
    <name evidence="12" type="ORF">RCG00_03290</name>
    <name evidence="13" type="ORF">RCG00_04745</name>
    <name evidence="14" type="ORF">RCG00_08060</name>
    <name evidence="15" type="ORF">RCG00_08185</name>
    <name evidence="1" type="ORF">RCG00_12205</name>
    <name evidence="2" type="ORF">RCG00_12220</name>
    <name evidence="3" type="ORF">RCG00_12570</name>
    <name evidence="4" type="ORF">RCG00_13930</name>
    <name evidence="5" type="ORF">RCG00_14765</name>
    <name evidence="6" type="ORF">RCG00_16320</name>
    <name evidence="7" type="ORF">RCG00_17210</name>
    <name evidence="8" type="ORF">RCG00_18620</name>
    <name evidence="9" type="ORF">RCG00_19120</name>
    <name evidence="10" type="ORF">RCG00_21290</name>
</gene>
<evidence type="ECO:0000313" key="6">
    <source>
        <dbReference type="EMBL" id="WML85856.1"/>
    </source>
</evidence>
<dbReference type="EMBL" id="CP133217">
    <property type="protein sequence ID" value="WML88347.1"/>
    <property type="molecule type" value="Genomic_DNA"/>
</dbReference>
<dbReference type="EMBL" id="CP133217">
    <property type="protein sequence ID" value="WML85071.1"/>
    <property type="molecule type" value="Genomic_DNA"/>
</dbReference>
<evidence type="ECO:0000313" key="8">
    <source>
        <dbReference type="EMBL" id="WML86294.1"/>
    </source>
</evidence>
<dbReference type="EMBL" id="CP133217">
    <property type="protein sequence ID" value="WML85557.1"/>
    <property type="molecule type" value="Genomic_DNA"/>
</dbReference>
<dbReference type="EMBL" id="CP133217">
    <property type="protein sequence ID" value="WML85395.1"/>
    <property type="molecule type" value="Genomic_DNA"/>
</dbReference>
<dbReference type="EMBL" id="CP133217">
    <property type="protein sequence ID" value="WML86804.1"/>
    <property type="molecule type" value="Genomic_DNA"/>
</dbReference>
<evidence type="ECO:0000313" key="10">
    <source>
        <dbReference type="EMBL" id="WML86804.1"/>
    </source>
</evidence>
<evidence type="ECO:0000313" key="2">
    <source>
        <dbReference type="EMBL" id="WML85071.1"/>
    </source>
</evidence>
<evidence type="ECO:0000313" key="13">
    <source>
        <dbReference type="EMBL" id="WML87674.1"/>
    </source>
</evidence>
<dbReference type="EMBL" id="CP133217">
    <property type="protein sequence ID" value="WML85136.1"/>
    <property type="molecule type" value="Genomic_DNA"/>
</dbReference>
<reference evidence="10" key="1">
    <citation type="submission" date="2023-08" db="EMBL/GenBank/DDBJ databases">
        <title>New molecular markers tilS and rpoB for phylogenetic and monitoring studies of the genus Thiothrix biodiversity.</title>
        <authorList>
            <person name="Ravin N.V."/>
            <person name="Smolyakov D."/>
            <person name="Markov N.D."/>
            <person name="Beletsky A.V."/>
            <person name="Mardanov A.V."/>
            <person name="Rudenko T.S."/>
            <person name="Grabovich M.Y."/>
        </authorList>
    </citation>
    <scope>NUCLEOTIDE SEQUENCE</scope>
    <source>
        <strain evidence="10">DNT52</strain>
    </source>
</reference>
<evidence type="ECO:0000313" key="15">
    <source>
        <dbReference type="EMBL" id="WML88347.1"/>
    </source>
</evidence>
<dbReference type="EMBL" id="CP133217">
    <property type="protein sequence ID" value="WML87388.1"/>
    <property type="molecule type" value="Genomic_DNA"/>
</dbReference>
<evidence type="ECO:0000313" key="9">
    <source>
        <dbReference type="EMBL" id="WML86387.1"/>
    </source>
</evidence>
<dbReference type="AlphaFoldDB" id="A0AA51MN68"/>
<name>A0AA51MN68_9GAMM</name>
<dbReference type="EMBL" id="CP133217">
    <property type="protein sequence ID" value="WML86387.1"/>
    <property type="molecule type" value="Genomic_DNA"/>
</dbReference>
<accession>A0AA51MN68</accession>
<dbReference type="EMBL" id="CP133217">
    <property type="protein sequence ID" value="WML87077.1"/>
    <property type="molecule type" value="Genomic_DNA"/>
</dbReference>
<evidence type="ECO:0000313" key="12">
    <source>
        <dbReference type="EMBL" id="WML87388.1"/>
    </source>
</evidence>
<dbReference type="Proteomes" id="UP001229862">
    <property type="component" value="Chromosome"/>
</dbReference>
<evidence type="ECO:0000313" key="4">
    <source>
        <dbReference type="EMBL" id="WML85395.1"/>
    </source>
</evidence>
<dbReference type="EMBL" id="CP133217">
    <property type="protein sequence ID" value="WML88323.1"/>
    <property type="molecule type" value="Genomic_DNA"/>
</dbReference>
<dbReference type="EMBL" id="CP133217">
    <property type="protein sequence ID" value="WML85068.1"/>
    <property type="molecule type" value="Genomic_DNA"/>
</dbReference>
<evidence type="ECO:0000313" key="11">
    <source>
        <dbReference type="EMBL" id="WML87077.1"/>
    </source>
</evidence>
<evidence type="ECO:0000313" key="7">
    <source>
        <dbReference type="EMBL" id="WML86025.1"/>
    </source>
</evidence>
<dbReference type="EMBL" id="CP133217">
    <property type="protein sequence ID" value="WML86025.1"/>
    <property type="molecule type" value="Genomic_DNA"/>
</dbReference>